<protein>
    <recommendedName>
        <fullName evidence="4">DUF2514 family protein</fullName>
    </recommendedName>
</protein>
<evidence type="ECO:0008006" key="4">
    <source>
        <dbReference type="Google" id="ProtNLM"/>
    </source>
</evidence>
<evidence type="ECO:0000256" key="1">
    <source>
        <dbReference type="SAM" id="Phobius"/>
    </source>
</evidence>
<proteinExistence type="predicted"/>
<keyword evidence="1" id="KW-1133">Transmembrane helix</keyword>
<feature type="transmembrane region" description="Helical" evidence="1">
    <location>
        <begin position="7"/>
        <end position="24"/>
    </location>
</feature>
<evidence type="ECO:0000313" key="2">
    <source>
        <dbReference type="EMBL" id="GEQ77053.1"/>
    </source>
</evidence>
<dbReference type="AlphaFoldDB" id="A0A5A7MH82"/>
<keyword evidence="1" id="KW-0812">Transmembrane</keyword>
<dbReference type="EMBL" id="BKBW01000009">
    <property type="protein sequence ID" value="GEQ77053.1"/>
    <property type="molecule type" value="Genomic_DNA"/>
</dbReference>
<dbReference type="RefSeq" id="WP_149356598.1">
    <property type="nucleotide sequence ID" value="NZ_BKBW01000009.1"/>
</dbReference>
<reference evidence="2 3" key="1">
    <citation type="journal article" date="2019" name="Microbiol. Resour. Announc.">
        <title>Draft Genome Sequence of Comamonas testosteroni TA441, a Bacterium That Has a Cryptic Phenol Degradation Gene Cluster.</title>
        <authorList>
            <person name="Arai H."/>
            <person name="Ishii M."/>
        </authorList>
    </citation>
    <scope>NUCLEOTIDE SEQUENCE [LARGE SCALE GENOMIC DNA]</scope>
    <source>
        <strain evidence="2 3">TA441</strain>
    </source>
</reference>
<dbReference type="Proteomes" id="UP000323105">
    <property type="component" value="Unassembled WGS sequence"/>
</dbReference>
<keyword evidence="1" id="KW-0472">Membrane</keyword>
<accession>A0A5A7MH82</accession>
<organism evidence="2 3">
    <name type="scientific">Comamonas testosteroni</name>
    <name type="common">Pseudomonas testosteroni</name>
    <dbReference type="NCBI Taxonomy" id="285"/>
    <lineage>
        <taxon>Bacteria</taxon>
        <taxon>Pseudomonadati</taxon>
        <taxon>Pseudomonadota</taxon>
        <taxon>Betaproteobacteria</taxon>
        <taxon>Burkholderiales</taxon>
        <taxon>Comamonadaceae</taxon>
        <taxon>Comamonas</taxon>
    </lineage>
</organism>
<sequence>MKPTARYLLAGLAVAAAYWGFGLYQDHLISQGDAQGADRVQKAWNDQERLRSQVTAAGNTLRQRNAEKVAHDQSQRAAASQAAADSAAASLRRLRAELARLKSRANPYPTGDAGLAACAGEAATTRELFGESAEAYVDLAAEADQLRDQVAGLQQFAASVCHAGHALQPAVGAAD</sequence>
<evidence type="ECO:0000313" key="3">
    <source>
        <dbReference type="Proteomes" id="UP000323105"/>
    </source>
</evidence>
<gene>
    <name evidence="2" type="ORF">CTTA_4058</name>
</gene>
<name>A0A5A7MH82_COMTE</name>
<comment type="caution">
    <text evidence="2">The sequence shown here is derived from an EMBL/GenBank/DDBJ whole genome shotgun (WGS) entry which is preliminary data.</text>
</comment>